<feature type="compositionally biased region" description="Polar residues" evidence="1">
    <location>
        <begin position="7"/>
        <end position="20"/>
    </location>
</feature>
<dbReference type="EMBL" id="JARK01001369">
    <property type="protein sequence ID" value="EYC16489.1"/>
    <property type="molecule type" value="Genomic_DNA"/>
</dbReference>
<feature type="region of interest" description="Disordered" evidence="1">
    <location>
        <begin position="40"/>
        <end position="76"/>
    </location>
</feature>
<evidence type="ECO:0000313" key="3">
    <source>
        <dbReference type="Proteomes" id="UP000024635"/>
    </source>
</evidence>
<name>A0A016UM67_9BILA</name>
<protein>
    <submittedName>
        <fullName evidence="2">Uncharacterized protein</fullName>
    </submittedName>
</protein>
<keyword evidence="3" id="KW-1185">Reference proteome</keyword>
<comment type="caution">
    <text evidence="2">The sequence shown here is derived from an EMBL/GenBank/DDBJ whole genome shotgun (WGS) entry which is preliminary data.</text>
</comment>
<dbReference type="AlphaFoldDB" id="A0A016UM67"/>
<organism evidence="2 3">
    <name type="scientific">Ancylostoma ceylanicum</name>
    <dbReference type="NCBI Taxonomy" id="53326"/>
    <lineage>
        <taxon>Eukaryota</taxon>
        <taxon>Metazoa</taxon>
        <taxon>Ecdysozoa</taxon>
        <taxon>Nematoda</taxon>
        <taxon>Chromadorea</taxon>
        <taxon>Rhabditida</taxon>
        <taxon>Rhabditina</taxon>
        <taxon>Rhabditomorpha</taxon>
        <taxon>Strongyloidea</taxon>
        <taxon>Ancylostomatidae</taxon>
        <taxon>Ancylostomatinae</taxon>
        <taxon>Ancylostoma</taxon>
    </lineage>
</organism>
<evidence type="ECO:0000313" key="2">
    <source>
        <dbReference type="EMBL" id="EYC16489.1"/>
    </source>
</evidence>
<proteinExistence type="predicted"/>
<feature type="compositionally biased region" description="Low complexity" evidence="1">
    <location>
        <begin position="51"/>
        <end position="67"/>
    </location>
</feature>
<reference evidence="3" key="1">
    <citation type="journal article" date="2015" name="Nat. Genet.">
        <title>The genome and transcriptome of the zoonotic hookworm Ancylostoma ceylanicum identify infection-specific gene families.</title>
        <authorList>
            <person name="Schwarz E.M."/>
            <person name="Hu Y."/>
            <person name="Antoshechkin I."/>
            <person name="Miller M.M."/>
            <person name="Sternberg P.W."/>
            <person name="Aroian R.V."/>
        </authorList>
    </citation>
    <scope>NUCLEOTIDE SEQUENCE</scope>
    <source>
        <strain evidence="3">HY135</strain>
    </source>
</reference>
<gene>
    <name evidence="2" type="primary">Acey_s0033.g2687</name>
    <name evidence="2" type="ORF">Y032_0033g2687</name>
</gene>
<evidence type="ECO:0000256" key="1">
    <source>
        <dbReference type="SAM" id="MobiDB-lite"/>
    </source>
</evidence>
<feature type="region of interest" description="Disordered" evidence="1">
    <location>
        <begin position="1"/>
        <end position="26"/>
    </location>
</feature>
<dbReference type="Proteomes" id="UP000024635">
    <property type="component" value="Unassembled WGS sequence"/>
</dbReference>
<sequence>MEPPHQPTTATKQHFYSQPTHGRVRPTTLRLPCRFRQFDARRRNGPANAASSTLLTLTPSTRPTQRQPGKEDVFIT</sequence>
<accession>A0A016UM67</accession>